<evidence type="ECO:0000313" key="2">
    <source>
        <dbReference type="EMBL" id="KAF0929060.1"/>
    </source>
</evidence>
<evidence type="ECO:0000313" key="3">
    <source>
        <dbReference type="Proteomes" id="UP000479710"/>
    </source>
</evidence>
<keyword evidence="3" id="KW-1185">Reference proteome</keyword>
<dbReference type="EMBL" id="SPHZ02000002">
    <property type="protein sequence ID" value="KAF0929060.1"/>
    <property type="molecule type" value="Genomic_DNA"/>
</dbReference>
<name>A0A6G1EWN6_9ORYZ</name>
<feature type="compositionally biased region" description="Low complexity" evidence="1">
    <location>
        <begin position="63"/>
        <end position="74"/>
    </location>
</feature>
<organism evidence="2 3">
    <name type="scientific">Oryza meyeriana var. granulata</name>
    <dbReference type="NCBI Taxonomy" id="110450"/>
    <lineage>
        <taxon>Eukaryota</taxon>
        <taxon>Viridiplantae</taxon>
        <taxon>Streptophyta</taxon>
        <taxon>Embryophyta</taxon>
        <taxon>Tracheophyta</taxon>
        <taxon>Spermatophyta</taxon>
        <taxon>Magnoliopsida</taxon>
        <taxon>Liliopsida</taxon>
        <taxon>Poales</taxon>
        <taxon>Poaceae</taxon>
        <taxon>BOP clade</taxon>
        <taxon>Oryzoideae</taxon>
        <taxon>Oryzeae</taxon>
        <taxon>Oryzinae</taxon>
        <taxon>Oryza</taxon>
        <taxon>Oryza meyeriana</taxon>
    </lineage>
</organism>
<sequence>MSSPSSVEGVHVVHGLRGDEGERRHRKDGEEGSRHLVLVGDGWDPTVGKVNDDPVALPAETTSSSSSPFPDFSGVGAGEEGGEGHGEAVERLLEDLHLLQLRSG</sequence>
<gene>
    <name evidence="2" type="ORF">E2562_015175</name>
</gene>
<dbReference type="Proteomes" id="UP000479710">
    <property type="component" value="Unassembled WGS sequence"/>
</dbReference>
<comment type="caution">
    <text evidence="2">The sequence shown here is derived from an EMBL/GenBank/DDBJ whole genome shotgun (WGS) entry which is preliminary data.</text>
</comment>
<accession>A0A6G1EWN6</accession>
<reference evidence="2 3" key="1">
    <citation type="submission" date="2019-11" db="EMBL/GenBank/DDBJ databases">
        <title>Whole genome sequence of Oryza granulata.</title>
        <authorList>
            <person name="Li W."/>
        </authorList>
    </citation>
    <scope>NUCLEOTIDE SEQUENCE [LARGE SCALE GENOMIC DNA]</scope>
    <source>
        <strain evidence="3">cv. Menghai</strain>
        <tissue evidence="2">Leaf</tissue>
    </source>
</reference>
<proteinExistence type="predicted"/>
<evidence type="ECO:0000256" key="1">
    <source>
        <dbReference type="SAM" id="MobiDB-lite"/>
    </source>
</evidence>
<dbReference type="AlphaFoldDB" id="A0A6G1EWN6"/>
<protein>
    <recommendedName>
        <fullName evidence="4">DUF834 domain-containing protein</fullName>
    </recommendedName>
</protein>
<evidence type="ECO:0008006" key="4">
    <source>
        <dbReference type="Google" id="ProtNLM"/>
    </source>
</evidence>
<feature type="compositionally biased region" description="Basic and acidic residues" evidence="1">
    <location>
        <begin position="16"/>
        <end position="34"/>
    </location>
</feature>
<feature type="region of interest" description="Disordered" evidence="1">
    <location>
        <begin position="1"/>
        <end position="88"/>
    </location>
</feature>